<name>A0ABT8AJ05_9HYPH</name>
<dbReference type="InterPro" id="IPR012347">
    <property type="entry name" value="Ferritin-like"/>
</dbReference>
<dbReference type="EMBL" id="JAUFPT010000008">
    <property type="protein sequence ID" value="MDN3569828.1"/>
    <property type="molecule type" value="Genomic_DNA"/>
</dbReference>
<comment type="caution">
    <text evidence="1">The sequence shown here is derived from an EMBL/GenBank/DDBJ whole genome shotgun (WGS) entry which is preliminary data.</text>
</comment>
<dbReference type="Gene3D" id="1.20.1260.10">
    <property type="match status" value="1"/>
</dbReference>
<reference evidence="2" key="1">
    <citation type="journal article" date="2019" name="Int. J. Syst. Evol. Microbiol.">
        <title>The Global Catalogue of Microorganisms (GCM) 10K type strain sequencing project: providing services to taxonomists for standard genome sequencing and annotation.</title>
        <authorList>
            <consortium name="The Broad Institute Genomics Platform"/>
            <consortium name="The Broad Institute Genome Sequencing Center for Infectious Disease"/>
            <person name="Wu L."/>
            <person name="Ma J."/>
        </authorList>
    </citation>
    <scope>NUCLEOTIDE SEQUENCE [LARGE SCALE GENOMIC DNA]</scope>
    <source>
        <strain evidence="2">CECT 7806</strain>
    </source>
</reference>
<gene>
    <name evidence="1" type="ORF">QWZ18_04200</name>
</gene>
<dbReference type="SUPFAM" id="SSF47240">
    <property type="entry name" value="Ferritin-like"/>
    <property type="match status" value="1"/>
</dbReference>
<protein>
    <submittedName>
        <fullName evidence="1">Ferritin-like domain-containing protein</fullName>
    </submittedName>
</protein>
<dbReference type="InterPro" id="IPR047114">
    <property type="entry name" value="YciF"/>
</dbReference>
<dbReference type="RefSeq" id="WP_238290971.1">
    <property type="nucleotide sequence ID" value="NZ_BPQS01000030.1"/>
</dbReference>
<dbReference type="PANTHER" id="PTHR30565">
    <property type="entry name" value="PROTEIN YCIF"/>
    <property type="match status" value="1"/>
</dbReference>
<dbReference type="InterPro" id="IPR010287">
    <property type="entry name" value="DUF892_YciF-like"/>
</dbReference>
<dbReference type="Proteomes" id="UP001244297">
    <property type="component" value="Unassembled WGS sequence"/>
</dbReference>
<sequence>MSAPGSLKEVYLDEMQDLWSANDQMVKAVQQLSGQVSDPKLKQFIERSVGGIQKHTDVLKSLIQANGGEAKPEHCKGIEGLVAEALKHGIKEAPSDGKLRDVEIVAQYQRMSHYGLAGFGTAAAYAKTLGRSEDASKLKQAVDEIYKGDEIASQIAEAVERAAA</sequence>
<evidence type="ECO:0000313" key="1">
    <source>
        <dbReference type="EMBL" id="MDN3569828.1"/>
    </source>
</evidence>
<keyword evidence="2" id="KW-1185">Reference proteome</keyword>
<dbReference type="PANTHER" id="PTHR30565:SF9">
    <property type="entry name" value="PROTEIN YCIF"/>
    <property type="match status" value="1"/>
</dbReference>
<organism evidence="1 2">
    <name type="scientific">Methylobacterium longum</name>
    <dbReference type="NCBI Taxonomy" id="767694"/>
    <lineage>
        <taxon>Bacteria</taxon>
        <taxon>Pseudomonadati</taxon>
        <taxon>Pseudomonadota</taxon>
        <taxon>Alphaproteobacteria</taxon>
        <taxon>Hyphomicrobiales</taxon>
        <taxon>Methylobacteriaceae</taxon>
        <taxon>Methylobacterium</taxon>
    </lineage>
</organism>
<dbReference type="Pfam" id="PF05974">
    <property type="entry name" value="DUF892"/>
    <property type="match status" value="1"/>
</dbReference>
<proteinExistence type="predicted"/>
<evidence type="ECO:0000313" key="2">
    <source>
        <dbReference type="Proteomes" id="UP001244297"/>
    </source>
</evidence>
<dbReference type="InterPro" id="IPR009078">
    <property type="entry name" value="Ferritin-like_SF"/>
</dbReference>
<accession>A0ABT8AJ05</accession>